<name>A0A165EZM8_9APHY</name>
<dbReference type="EMBL" id="KV427616">
    <property type="protein sequence ID" value="KZT08054.1"/>
    <property type="molecule type" value="Genomic_DNA"/>
</dbReference>
<evidence type="ECO:0000256" key="1">
    <source>
        <dbReference type="SAM" id="MobiDB-lite"/>
    </source>
</evidence>
<sequence length="147" mass="15882">MEASHLRSRVHPLCKRQPTHDSRQDESHFSKRCASSGALSRLRSITLSVQEQQPGNWEGDVTLFLLAPASPEHFHISTVGGLVAPALDELLHGNHGRARAAPPPLLHASHAHEPPVSSTADICQLCHVVEQTTLIGTDLCTLTHGSC</sequence>
<feature type="compositionally biased region" description="Basic residues" evidence="1">
    <location>
        <begin position="1"/>
        <end position="14"/>
    </location>
</feature>
<dbReference type="GeneID" id="63825560"/>
<gene>
    <name evidence="2" type="ORF">LAESUDRAFT_724039</name>
</gene>
<accession>A0A165EZM8</accession>
<dbReference type="AlphaFoldDB" id="A0A165EZM8"/>
<dbReference type="Proteomes" id="UP000076871">
    <property type="component" value="Unassembled WGS sequence"/>
</dbReference>
<organism evidence="2 3">
    <name type="scientific">Laetiporus sulphureus 93-53</name>
    <dbReference type="NCBI Taxonomy" id="1314785"/>
    <lineage>
        <taxon>Eukaryota</taxon>
        <taxon>Fungi</taxon>
        <taxon>Dikarya</taxon>
        <taxon>Basidiomycota</taxon>
        <taxon>Agaricomycotina</taxon>
        <taxon>Agaricomycetes</taxon>
        <taxon>Polyporales</taxon>
        <taxon>Laetiporus</taxon>
    </lineage>
</organism>
<feature type="region of interest" description="Disordered" evidence="1">
    <location>
        <begin position="1"/>
        <end position="31"/>
    </location>
</feature>
<dbReference type="OrthoDB" id="2585512at2759"/>
<evidence type="ECO:0000313" key="3">
    <source>
        <dbReference type="Proteomes" id="UP000076871"/>
    </source>
</evidence>
<proteinExistence type="predicted"/>
<reference evidence="2 3" key="1">
    <citation type="journal article" date="2016" name="Mol. Biol. Evol.">
        <title>Comparative Genomics of Early-Diverging Mushroom-Forming Fungi Provides Insights into the Origins of Lignocellulose Decay Capabilities.</title>
        <authorList>
            <person name="Nagy L.G."/>
            <person name="Riley R."/>
            <person name="Tritt A."/>
            <person name="Adam C."/>
            <person name="Daum C."/>
            <person name="Floudas D."/>
            <person name="Sun H."/>
            <person name="Yadav J.S."/>
            <person name="Pangilinan J."/>
            <person name="Larsson K.H."/>
            <person name="Matsuura K."/>
            <person name="Barry K."/>
            <person name="Labutti K."/>
            <person name="Kuo R."/>
            <person name="Ohm R.A."/>
            <person name="Bhattacharya S.S."/>
            <person name="Shirouzu T."/>
            <person name="Yoshinaga Y."/>
            <person name="Martin F.M."/>
            <person name="Grigoriev I.V."/>
            <person name="Hibbett D.S."/>
        </authorList>
    </citation>
    <scope>NUCLEOTIDE SEQUENCE [LARGE SCALE GENOMIC DNA]</scope>
    <source>
        <strain evidence="2 3">93-53</strain>
    </source>
</reference>
<dbReference type="InParanoid" id="A0A165EZM8"/>
<protein>
    <submittedName>
        <fullName evidence="2">Uncharacterized protein</fullName>
    </submittedName>
</protein>
<keyword evidence="3" id="KW-1185">Reference proteome</keyword>
<feature type="compositionally biased region" description="Basic and acidic residues" evidence="1">
    <location>
        <begin position="18"/>
        <end position="29"/>
    </location>
</feature>
<evidence type="ECO:0000313" key="2">
    <source>
        <dbReference type="EMBL" id="KZT08054.1"/>
    </source>
</evidence>
<dbReference type="RefSeq" id="XP_040765794.1">
    <property type="nucleotide sequence ID" value="XM_040908531.1"/>
</dbReference>